<dbReference type="OrthoDB" id="9806522at2"/>
<dbReference type="FunFam" id="1.20.1510.10:FF:000006">
    <property type="entry name" value="Divalent cation efflux transporter"/>
    <property type="match status" value="1"/>
</dbReference>
<evidence type="ECO:0000313" key="12">
    <source>
        <dbReference type="EMBL" id="SFM46606.1"/>
    </source>
</evidence>
<evidence type="ECO:0000259" key="10">
    <source>
        <dbReference type="Pfam" id="PF01545"/>
    </source>
</evidence>
<dbReference type="Gene3D" id="3.30.70.1350">
    <property type="entry name" value="Cation efflux protein, cytoplasmic domain"/>
    <property type="match status" value="1"/>
</dbReference>
<feature type="domain" description="Cation efflux protein transmembrane" evidence="10">
    <location>
        <begin position="21"/>
        <end position="212"/>
    </location>
</feature>
<comment type="similarity">
    <text evidence="2">Belongs to the cation diffusion facilitator (CDF) transporter (TC 2.A.4) family. FieF subfamily.</text>
</comment>
<reference evidence="12 13" key="1">
    <citation type="submission" date="2016-10" db="EMBL/GenBank/DDBJ databases">
        <authorList>
            <person name="de Groot N.N."/>
        </authorList>
    </citation>
    <scope>NUCLEOTIDE SEQUENCE [LARGE SCALE GENOMIC DNA]</scope>
    <source>
        <strain evidence="12 13">DSM 4180</strain>
    </source>
</reference>
<keyword evidence="6" id="KW-0864">Zinc transport</keyword>
<comment type="subcellular location">
    <subcellularLocation>
        <location evidence="1">Membrane</location>
        <topology evidence="1">Multi-pass membrane protein</topology>
    </subcellularLocation>
</comment>
<feature type="transmembrane region" description="Helical" evidence="9">
    <location>
        <begin position="168"/>
        <end position="196"/>
    </location>
</feature>
<dbReference type="Pfam" id="PF01545">
    <property type="entry name" value="Cation_efflux"/>
    <property type="match status" value="1"/>
</dbReference>
<dbReference type="InterPro" id="IPR002524">
    <property type="entry name" value="Cation_efflux"/>
</dbReference>
<keyword evidence="3" id="KW-0813">Transport</keyword>
<keyword evidence="4" id="KW-0408">Iron</keyword>
<dbReference type="STRING" id="195064.SAMN05421721_106107"/>
<feature type="transmembrane region" description="Helical" evidence="9">
    <location>
        <begin position="17"/>
        <end position="39"/>
    </location>
</feature>
<evidence type="ECO:0000256" key="3">
    <source>
        <dbReference type="ARBA" id="ARBA00022448"/>
    </source>
</evidence>
<evidence type="ECO:0000256" key="4">
    <source>
        <dbReference type="ARBA" id="ARBA00022496"/>
    </source>
</evidence>
<gene>
    <name evidence="12" type="ORF">SAMN05421721_106107</name>
</gene>
<evidence type="ECO:0000313" key="13">
    <source>
        <dbReference type="Proteomes" id="UP000199556"/>
    </source>
</evidence>
<dbReference type="EMBL" id="FOUO01000006">
    <property type="protein sequence ID" value="SFM46606.1"/>
    <property type="molecule type" value="Genomic_DNA"/>
</dbReference>
<feature type="domain" description="Cation efflux protein cytoplasmic" evidence="11">
    <location>
        <begin position="217"/>
        <end position="294"/>
    </location>
</feature>
<dbReference type="SUPFAM" id="SSF161111">
    <property type="entry name" value="Cation efflux protein transmembrane domain-like"/>
    <property type="match status" value="1"/>
</dbReference>
<feature type="transmembrane region" description="Helical" evidence="9">
    <location>
        <begin position="85"/>
        <end position="104"/>
    </location>
</feature>
<dbReference type="GO" id="GO:0006826">
    <property type="term" value="P:iron ion transport"/>
    <property type="evidence" value="ECO:0007669"/>
    <property type="project" value="UniProtKB-KW"/>
</dbReference>
<evidence type="ECO:0000256" key="5">
    <source>
        <dbReference type="ARBA" id="ARBA00022692"/>
    </source>
</evidence>
<dbReference type="Proteomes" id="UP000199556">
    <property type="component" value="Unassembled WGS sequence"/>
</dbReference>
<keyword evidence="6" id="KW-0862">Zinc</keyword>
<evidence type="ECO:0000256" key="1">
    <source>
        <dbReference type="ARBA" id="ARBA00004141"/>
    </source>
</evidence>
<accession>A0A1I4R3R0</accession>
<evidence type="ECO:0000256" key="6">
    <source>
        <dbReference type="ARBA" id="ARBA00022906"/>
    </source>
</evidence>
<feature type="transmembrane region" description="Helical" evidence="9">
    <location>
        <begin position="116"/>
        <end position="133"/>
    </location>
</feature>
<evidence type="ECO:0000256" key="9">
    <source>
        <dbReference type="SAM" id="Phobius"/>
    </source>
</evidence>
<keyword evidence="5 9" id="KW-0812">Transmembrane</keyword>
<keyword evidence="13" id="KW-1185">Reference proteome</keyword>
<dbReference type="GO" id="GO:0016020">
    <property type="term" value="C:membrane"/>
    <property type="evidence" value="ECO:0007669"/>
    <property type="project" value="UniProtKB-SubCell"/>
</dbReference>
<dbReference type="InterPro" id="IPR027469">
    <property type="entry name" value="Cation_efflux_TMD_sf"/>
</dbReference>
<evidence type="ECO:0000259" key="11">
    <source>
        <dbReference type="Pfam" id="PF16916"/>
    </source>
</evidence>
<dbReference type="AlphaFoldDB" id="A0A1I4R3R0"/>
<organism evidence="12 13">
    <name type="scientific">Ectothiorhodospira mobilis</name>
    <dbReference type="NCBI Taxonomy" id="195064"/>
    <lineage>
        <taxon>Bacteria</taxon>
        <taxon>Pseudomonadati</taxon>
        <taxon>Pseudomonadota</taxon>
        <taxon>Gammaproteobacteria</taxon>
        <taxon>Chromatiales</taxon>
        <taxon>Ectothiorhodospiraceae</taxon>
        <taxon>Ectothiorhodospira</taxon>
    </lineage>
</organism>
<dbReference type="PANTHER" id="PTHR43840:SF15">
    <property type="entry name" value="MITOCHONDRIAL METAL TRANSPORTER 1-RELATED"/>
    <property type="match status" value="1"/>
</dbReference>
<keyword evidence="6" id="KW-0406">Ion transport</keyword>
<dbReference type="RefSeq" id="WP_090484683.1">
    <property type="nucleotide sequence ID" value="NZ_FOUO01000006.1"/>
</dbReference>
<dbReference type="InterPro" id="IPR058533">
    <property type="entry name" value="Cation_efflux_TM"/>
</dbReference>
<dbReference type="SUPFAM" id="SSF160240">
    <property type="entry name" value="Cation efflux protein cytoplasmic domain-like"/>
    <property type="match status" value="1"/>
</dbReference>
<dbReference type="Pfam" id="PF16916">
    <property type="entry name" value="ZT_dimer"/>
    <property type="match status" value="1"/>
</dbReference>
<evidence type="ECO:0000256" key="2">
    <source>
        <dbReference type="ARBA" id="ARBA00010212"/>
    </source>
</evidence>
<dbReference type="Gene3D" id="1.20.1510.10">
    <property type="entry name" value="Cation efflux protein transmembrane domain"/>
    <property type="match status" value="1"/>
</dbReference>
<dbReference type="NCBIfam" id="TIGR01297">
    <property type="entry name" value="CDF"/>
    <property type="match status" value="1"/>
</dbReference>
<dbReference type="InterPro" id="IPR050291">
    <property type="entry name" value="CDF_Transporter"/>
</dbReference>
<sequence>MPTGLPSETRYRAMRRVTVTGAVTNVFLAAAQVVGGLLAHSQALVADGMHTLSDLVSDIMVLFAARKANEAADARHPYGHGRIETLATVAVGLILAGVAMGIILDAGRRLLSDGGLLSPTPLAMALAALAVVAKEGLYHYTMHVARRVRSNLLKANAWHHRSDVVSSLVVLAGVGATLLGVPSMDAVAAILVALLIGRMGAQLIWNSAQELIDTGVEPEEQRRMLRAVGALRDIRGVHALRTRRMGGTLLADVHVQVPPRISVSEGHRLSEAVCRALRGVHEELGDILVHIDPEDDQLRAPSSHLPGRAQILDRLQRAWAGVPGARYVEDVVLHYLDGRIHLELRLPLAAVGDAAGARALARQLIAASREVEDIGQVQVFFRCGDLSPQDGA</sequence>
<dbReference type="InterPro" id="IPR036837">
    <property type="entry name" value="Cation_efflux_CTD_sf"/>
</dbReference>
<evidence type="ECO:0000256" key="8">
    <source>
        <dbReference type="ARBA" id="ARBA00023136"/>
    </source>
</evidence>
<dbReference type="GO" id="GO:0006829">
    <property type="term" value="P:zinc ion transport"/>
    <property type="evidence" value="ECO:0007669"/>
    <property type="project" value="UniProtKB-KW"/>
</dbReference>
<proteinExistence type="inferred from homology"/>
<dbReference type="GO" id="GO:0008324">
    <property type="term" value="F:monoatomic cation transmembrane transporter activity"/>
    <property type="evidence" value="ECO:0007669"/>
    <property type="project" value="InterPro"/>
</dbReference>
<dbReference type="PANTHER" id="PTHR43840">
    <property type="entry name" value="MITOCHONDRIAL METAL TRANSPORTER 1-RELATED"/>
    <property type="match status" value="1"/>
</dbReference>
<keyword evidence="7 9" id="KW-1133">Transmembrane helix</keyword>
<name>A0A1I4R3R0_ECTMO</name>
<keyword evidence="8 9" id="KW-0472">Membrane</keyword>
<keyword evidence="4" id="KW-0410">Iron transport</keyword>
<protein>
    <submittedName>
        <fullName evidence="12">Cation diffusion facilitator family transporter</fullName>
    </submittedName>
</protein>
<evidence type="ECO:0000256" key="7">
    <source>
        <dbReference type="ARBA" id="ARBA00022989"/>
    </source>
</evidence>
<dbReference type="InterPro" id="IPR027470">
    <property type="entry name" value="Cation_efflux_CTD"/>
</dbReference>